<feature type="non-terminal residue" evidence="2">
    <location>
        <position position="1"/>
    </location>
</feature>
<evidence type="ECO:0000313" key="2">
    <source>
        <dbReference type="EMBL" id="CAA9551177.1"/>
    </source>
</evidence>
<organism evidence="2">
    <name type="scientific">uncultured Thermomicrobiales bacterium</name>
    <dbReference type="NCBI Taxonomy" id="1645740"/>
    <lineage>
        <taxon>Bacteria</taxon>
        <taxon>Pseudomonadati</taxon>
        <taxon>Thermomicrobiota</taxon>
        <taxon>Thermomicrobia</taxon>
        <taxon>Thermomicrobiales</taxon>
        <taxon>environmental samples</taxon>
    </lineage>
</organism>
<keyword evidence="2" id="KW-0689">Ribosomal protein</keyword>
<reference evidence="2" key="1">
    <citation type="submission" date="2020-02" db="EMBL/GenBank/DDBJ databases">
        <authorList>
            <person name="Meier V. D."/>
        </authorList>
    </citation>
    <scope>NUCLEOTIDE SEQUENCE</scope>
    <source>
        <strain evidence="2">AVDCRST_MAG19</strain>
    </source>
</reference>
<proteinExistence type="predicted"/>
<feature type="region of interest" description="Disordered" evidence="1">
    <location>
        <begin position="1"/>
        <end position="102"/>
    </location>
</feature>
<protein>
    <submittedName>
        <fullName evidence="2">LSU ribosomal protein L30p (L7e)</fullName>
    </submittedName>
</protein>
<feature type="compositionally biased region" description="Low complexity" evidence="1">
    <location>
        <begin position="33"/>
        <end position="46"/>
    </location>
</feature>
<accession>A0A6J4UJC4</accession>
<dbReference type="GO" id="GO:0005840">
    <property type="term" value="C:ribosome"/>
    <property type="evidence" value="ECO:0007669"/>
    <property type="project" value="UniProtKB-KW"/>
</dbReference>
<keyword evidence="2" id="KW-0687">Ribonucleoprotein</keyword>
<feature type="compositionally biased region" description="Basic residues" evidence="1">
    <location>
        <begin position="83"/>
        <end position="102"/>
    </location>
</feature>
<sequence length="102" mass="10866">ERDPDKRRRCAPNYPGSEHDWSPEGPGGDGARPRAAPDAPHGGAARQSVDPWHGDQDPAPGAGGGAAGGRRNRTAGRNQPTGRRGRIPVRAVRRPRGRRRGL</sequence>
<feature type="non-terminal residue" evidence="2">
    <location>
        <position position="102"/>
    </location>
</feature>
<name>A0A6J4UJC4_9BACT</name>
<gene>
    <name evidence="2" type="ORF">AVDCRST_MAG19-829</name>
</gene>
<evidence type="ECO:0000256" key="1">
    <source>
        <dbReference type="SAM" id="MobiDB-lite"/>
    </source>
</evidence>
<dbReference type="AlphaFoldDB" id="A0A6J4UJC4"/>
<dbReference type="EMBL" id="CADCWL010000035">
    <property type="protein sequence ID" value="CAA9551177.1"/>
    <property type="molecule type" value="Genomic_DNA"/>
</dbReference>